<dbReference type="InterPro" id="IPR000623">
    <property type="entry name" value="Shikimate_kinase/TSH1"/>
</dbReference>
<dbReference type="Pfam" id="PF01202">
    <property type="entry name" value="SKI"/>
    <property type="match status" value="1"/>
</dbReference>
<comment type="similarity">
    <text evidence="2">Belongs to the shikimate kinase family.</text>
</comment>
<dbReference type="PRINTS" id="PR01100">
    <property type="entry name" value="SHIKIMTKNASE"/>
</dbReference>
<keyword evidence="6" id="KW-0547">Nucleotide-binding</keyword>
<keyword evidence="4" id="KW-0028">Amino-acid biosynthesis</keyword>
<dbReference type="GO" id="GO:0009423">
    <property type="term" value="P:chorismate biosynthetic process"/>
    <property type="evidence" value="ECO:0007669"/>
    <property type="project" value="UniProtKB-UniPathway"/>
</dbReference>
<evidence type="ECO:0000256" key="1">
    <source>
        <dbReference type="ARBA" id="ARBA00004842"/>
    </source>
</evidence>
<dbReference type="GO" id="GO:0009073">
    <property type="term" value="P:aromatic amino acid family biosynthetic process"/>
    <property type="evidence" value="ECO:0007669"/>
    <property type="project" value="UniProtKB-KW"/>
</dbReference>
<feature type="signal peptide" evidence="11">
    <location>
        <begin position="1"/>
        <end position="21"/>
    </location>
</feature>
<dbReference type="HAMAP" id="MF_00109">
    <property type="entry name" value="Shikimate_kinase"/>
    <property type="match status" value="1"/>
</dbReference>
<dbReference type="GO" id="GO:0004765">
    <property type="term" value="F:shikimate kinase activity"/>
    <property type="evidence" value="ECO:0007669"/>
    <property type="project" value="UniProtKB-EC"/>
</dbReference>
<dbReference type="PANTHER" id="PTHR21087:SF16">
    <property type="entry name" value="SHIKIMATE KINASE 1, CHLOROPLASTIC"/>
    <property type="match status" value="1"/>
</dbReference>
<dbReference type="EMBL" id="CAACVS010000647">
    <property type="protein sequence ID" value="VEU44429.1"/>
    <property type="molecule type" value="Genomic_DNA"/>
</dbReference>
<evidence type="ECO:0000256" key="11">
    <source>
        <dbReference type="SAM" id="SignalP"/>
    </source>
</evidence>
<comment type="pathway">
    <text evidence="1">Metabolic intermediate biosynthesis; chorismate biosynthesis; chorismate from D-erythrose 4-phosphate and phosphoenolpyruvate: step 5/7.</text>
</comment>
<evidence type="ECO:0000256" key="7">
    <source>
        <dbReference type="ARBA" id="ARBA00022777"/>
    </source>
</evidence>
<accession>A0A448ZQW6</accession>
<dbReference type="GO" id="GO:0008652">
    <property type="term" value="P:amino acid biosynthetic process"/>
    <property type="evidence" value="ECO:0007669"/>
    <property type="project" value="UniProtKB-KW"/>
</dbReference>
<dbReference type="InterPro" id="IPR027417">
    <property type="entry name" value="P-loop_NTPase"/>
</dbReference>
<dbReference type="PROSITE" id="PS01128">
    <property type="entry name" value="SHIKIMATE_KINASE"/>
    <property type="match status" value="1"/>
</dbReference>
<name>A0A448ZQW6_9STRA</name>
<evidence type="ECO:0000313" key="13">
    <source>
        <dbReference type="Proteomes" id="UP000291116"/>
    </source>
</evidence>
<protein>
    <recommendedName>
        <fullName evidence="3">shikimate kinase</fullName>
        <ecNumber evidence="3">2.7.1.71</ecNumber>
    </recommendedName>
</protein>
<comment type="catalytic activity">
    <reaction evidence="10">
        <text>shikimate + ATP = 3-phosphoshikimate + ADP + H(+)</text>
        <dbReference type="Rhea" id="RHEA:13121"/>
        <dbReference type="ChEBI" id="CHEBI:15378"/>
        <dbReference type="ChEBI" id="CHEBI:30616"/>
        <dbReference type="ChEBI" id="CHEBI:36208"/>
        <dbReference type="ChEBI" id="CHEBI:145989"/>
        <dbReference type="ChEBI" id="CHEBI:456216"/>
        <dbReference type="EC" id="2.7.1.71"/>
    </reaction>
</comment>
<dbReference type="SUPFAM" id="SSF52540">
    <property type="entry name" value="P-loop containing nucleoside triphosphate hydrolases"/>
    <property type="match status" value="1"/>
</dbReference>
<evidence type="ECO:0000256" key="8">
    <source>
        <dbReference type="ARBA" id="ARBA00022840"/>
    </source>
</evidence>
<evidence type="ECO:0000256" key="9">
    <source>
        <dbReference type="ARBA" id="ARBA00023141"/>
    </source>
</evidence>
<keyword evidence="5" id="KW-0808">Transferase</keyword>
<keyword evidence="13" id="KW-1185">Reference proteome</keyword>
<dbReference type="InterPro" id="IPR031322">
    <property type="entry name" value="Shikimate/glucono_kinase"/>
</dbReference>
<keyword evidence="9" id="KW-0057">Aromatic amino acid biosynthesis</keyword>
<evidence type="ECO:0000313" key="12">
    <source>
        <dbReference type="EMBL" id="VEU44429.1"/>
    </source>
</evidence>
<dbReference type="Proteomes" id="UP000291116">
    <property type="component" value="Unassembled WGS sequence"/>
</dbReference>
<dbReference type="UniPathway" id="UPA00053">
    <property type="reaction ID" value="UER00088"/>
</dbReference>
<evidence type="ECO:0000256" key="5">
    <source>
        <dbReference type="ARBA" id="ARBA00022679"/>
    </source>
</evidence>
<evidence type="ECO:0000256" key="4">
    <source>
        <dbReference type="ARBA" id="ARBA00022605"/>
    </source>
</evidence>
<evidence type="ECO:0000256" key="6">
    <source>
        <dbReference type="ARBA" id="ARBA00022741"/>
    </source>
</evidence>
<gene>
    <name evidence="12" type="ORF">PSNMU_V1.4_AUG-EV-PASAV3_0115830</name>
</gene>
<dbReference type="CDD" id="cd00464">
    <property type="entry name" value="SK"/>
    <property type="match status" value="1"/>
</dbReference>
<evidence type="ECO:0000256" key="3">
    <source>
        <dbReference type="ARBA" id="ARBA00012154"/>
    </source>
</evidence>
<keyword evidence="8" id="KW-0067">ATP-binding</keyword>
<dbReference type="PANTHER" id="PTHR21087">
    <property type="entry name" value="SHIKIMATE KINASE"/>
    <property type="match status" value="1"/>
</dbReference>
<dbReference type="OrthoDB" id="197068at2759"/>
<proteinExistence type="inferred from homology"/>
<reference evidence="12 13" key="1">
    <citation type="submission" date="2019-01" db="EMBL/GenBank/DDBJ databases">
        <authorList>
            <person name="Ferrante I. M."/>
        </authorList>
    </citation>
    <scope>NUCLEOTIDE SEQUENCE [LARGE SCALE GENOMIC DNA]</scope>
    <source>
        <strain evidence="12 13">B856</strain>
    </source>
</reference>
<dbReference type="Gene3D" id="3.40.50.300">
    <property type="entry name" value="P-loop containing nucleotide triphosphate hydrolases"/>
    <property type="match status" value="1"/>
</dbReference>
<dbReference type="InterPro" id="IPR023000">
    <property type="entry name" value="Shikimate_kinase_CS"/>
</dbReference>
<keyword evidence="11" id="KW-0732">Signal</keyword>
<dbReference type="GO" id="GO:0005829">
    <property type="term" value="C:cytosol"/>
    <property type="evidence" value="ECO:0007669"/>
    <property type="project" value="TreeGrafter"/>
</dbReference>
<feature type="chain" id="PRO_5019027405" description="shikimate kinase" evidence="11">
    <location>
        <begin position="22"/>
        <end position="300"/>
    </location>
</feature>
<sequence length="300" mass="33274">MARCTAAFALLFLCLGTTSWAFTTTNSPLAAVSIARTRRSQTPPVVVLGAGGFEWEDPTDEQYDQGVENPFKNPELLKAMKKGDDESGDDENAKTIDPARLLGPRLQGSNLYLVGMMGSGKSSVGDKLARRMGSYKFLDTDEIIEKATKLTINEIFESEGEEGFRDVESQVLDTVHAYVRCVVSTGGGLVCKPKNWGKLQTGIVVWLDVAPEVILKRVEGNEDRPLLKTKDPLQTLKDLLEERTPKYNQADLRVEITEDMDEDAVASRIVLDLHNFIDDNPPAWKLAKQKAQEEGLDWVQ</sequence>
<dbReference type="GO" id="GO:0005524">
    <property type="term" value="F:ATP binding"/>
    <property type="evidence" value="ECO:0007669"/>
    <property type="project" value="UniProtKB-KW"/>
</dbReference>
<keyword evidence="7" id="KW-0418">Kinase</keyword>
<evidence type="ECO:0000256" key="10">
    <source>
        <dbReference type="ARBA" id="ARBA00048567"/>
    </source>
</evidence>
<dbReference type="EC" id="2.7.1.71" evidence="3"/>
<organism evidence="12 13">
    <name type="scientific">Pseudo-nitzschia multistriata</name>
    <dbReference type="NCBI Taxonomy" id="183589"/>
    <lineage>
        <taxon>Eukaryota</taxon>
        <taxon>Sar</taxon>
        <taxon>Stramenopiles</taxon>
        <taxon>Ochrophyta</taxon>
        <taxon>Bacillariophyta</taxon>
        <taxon>Bacillariophyceae</taxon>
        <taxon>Bacillariophycidae</taxon>
        <taxon>Bacillariales</taxon>
        <taxon>Bacillariaceae</taxon>
        <taxon>Pseudo-nitzschia</taxon>
    </lineage>
</organism>
<evidence type="ECO:0000256" key="2">
    <source>
        <dbReference type="ARBA" id="ARBA00006997"/>
    </source>
</evidence>
<dbReference type="AlphaFoldDB" id="A0A448ZQW6"/>